<dbReference type="Pfam" id="PF00460">
    <property type="entry name" value="Flg_bb_rod"/>
    <property type="match status" value="1"/>
</dbReference>
<feature type="domain" description="Flagellar basal-body/hook protein C-terminal" evidence="4">
    <location>
        <begin position="198"/>
        <end position="240"/>
    </location>
</feature>
<feature type="domain" description="Flagellar basal body rod protein N-terminal" evidence="3">
    <location>
        <begin position="5"/>
        <end position="35"/>
    </location>
</feature>
<evidence type="ECO:0000313" key="6">
    <source>
        <dbReference type="EMBL" id="CUQ81943.1"/>
    </source>
</evidence>
<dbReference type="PROSITE" id="PS00588">
    <property type="entry name" value="FLAGELLA_BB_ROD"/>
    <property type="match status" value="1"/>
</dbReference>
<feature type="domain" description="Flagellar hook protein FlgE/F/G-like D1" evidence="5">
    <location>
        <begin position="91"/>
        <end position="141"/>
    </location>
</feature>
<dbReference type="SUPFAM" id="SSF117143">
    <property type="entry name" value="Flagellar hook protein flgE"/>
    <property type="match status" value="1"/>
</dbReference>
<evidence type="ECO:0000259" key="3">
    <source>
        <dbReference type="Pfam" id="PF00460"/>
    </source>
</evidence>
<dbReference type="InterPro" id="IPR019776">
    <property type="entry name" value="Flagellar_basal_body_rod_CS"/>
</dbReference>
<dbReference type="GO" id="GO:0009425">
    <property type="term" value="C:bacterial-type flagellum basal body"/>
    <property type="evidence" value="ECO:0007669"/>
    <property type="project" value="UniProtKB-SubCell"/>
</dbReference>
<dbReference type="GO" id="GO:0071978">
    <property type="term" value="P:bacterial-type flagellum-dependent swarming motility"/>
    <property type="evidence" value="ECO:0007669"/>
    <property type="project" value="TreeGrafter"/>
</dbReference>
<evidence type="ECO:0000256" key="1">
    <source>
        <dbReference type="ARBA" id="ARBA00009677"/>
    </source>
</evidence>
<comment type="subcellular location">
    <subcellularLocation>
        <location evidence="2">Bacterial flagellum basal body</location>
    </subcellularLocation>
</comment>
<evidence type="ECO:0000313" key="7">
    <source>
        <dbReference type="Proteomes" id="UP000095662"/>
    </source>
</evidence>
<comment type="similarity">
    <text evidence="1 2">Belongs to the flagella basal body rod proteins family.</text>
</comment>
<organism evidence="6 7">
    <name type="scientific">[Eubacterium] siraeum</name>
    <dbReference type="NCBI Taxonomy" id="39492"/>
    <lineage>
        <taxon>Bacteria</taxon>
        <taxon>Bacillati</taxon>
        <taxon>Bacillota</taxon>
        <taxon>Clostridia</taxon>
        <taxon>Eubacteriales</taxon>
        <taxon>Oscillospiraceae</taxon>
        <taxon>Oscillospiraceae incertae sedis</taxon>
    </lineage>
</organism>
<dbReference type="AlphaFoldDB" id="A0A174Z3D3"/>
<protein>
    <submittedName>
        <fullName evidence="6">Distal rod protein</fullName>
    </submittedName>
</protein>
<dbReference type="PANTHER" id="PTHR30435">
    <property type="entry name" value="FLAGELLAR PROTEIN"/>
    <property type="match status" value="1"/>
</dbReference>
<dbReference type="InterPro" id="IPR010930">
    <property type="entry name" value="Flg_bb/hook_C_dom"/>
</dbReference>
<dbReference type="STRING" id="39492.ERS852540_00382"/>
<name>A0A174Z3D3_9FIRM</name>
<dbReference type="NCBIfam" id="TIGR03506">
    <property type="entry name" value="FlgEFG_subfam"/>
    <property type="match status" value="1"/>
</dbReference>
<dbReference type="EMBL" id="CZBY01000002">
    <property type="protein sequence ID" value="CUQ81943.1"/>
    <property type="molecule type" value="Genomic_DNA"/>
</dbReference>
<dbReference type="OrthoDB" id="9804559at2"/>
<evidence type="ECO:0000256" key="2">
    <source>
        <dbReference type="RuleBase" id="RU362116"/>
    </source>
</evidence>
<sequence>MNIAFYTGKTGLIAQQEGLNVYSNNIANVNTVGFKASRPSFADCIYTVQRNTEPDWQTGHGEYVHSTQLMYSEGVFTYTDNDLDFAIPTEEGFFAVMDKYGDVNYTRAGDFQMSQIGDHWELVSANGEFVLDYEGNHITVPFIEGTSKPDYEALAKMIGVYTFDNNFGLELLGSNKMTATERSGEAVADRSIDKIRMALERSNTDIAGDMVRIIETQRSYQMSARVVQTADELERITNNLRG</sequence>
<gene>
    <name evidence="6" type="primary">flgG_1</name>
    <name evidence="6" type="ORF">ERS852540_00382</name>
</gene>
<dbReference type="Proteomes" id="UP000095662">
    <property type="component" value="Unassembled WGS sequence"/>
</dbReference>
<dbReference type="InterPro" id="IPR020013">
    <property type="entry name" value="Flagellar_FlgE/F/G"/>
</dbReference>
<keyword evidence="2" id="KW-0975">Bacterial flagellum</keyword>
<reference evidence="6 7" key="1">
    <citation type="submission" date="2015-09" db="EMBL/GenBank/DDBJ databases">
        <authorList>
            <consortium name="Pathogen Informatics"/>
        </authorList>
    </citation>
    <scope>NUCLEOTIDE SEQUENCE [LARGE SCALE GENOMIC DNA]</scope>
    <source>
        <strain evidence="6 7">2789STDY5834928</strain>
    </source>
</reference>
<proteinExistence type="inferred from homology"/>
<evidence type="ECO:0000259" key="5">
    <source>
        <dbReference type="Pfam" id="PF22692"/>
    </source>
</evidence>
<dbReference type="PANTHER" id="PTHR30435:SF19">
    <property type="entry name" value="FLAGELLAR BASAL-BODY ROD PROTEIN FLGG"/>
    <property type="match status" value="1"/>
</dbReference>
<dbReference type="InterPro" id="IPR037925">
    <property type="entry name" value="FlgE/F/G-like"/>
</dbReference>
<dbReference type="Pfam" id="PF22692">
    <property type="entry name" value="LlgE_F_G_D1"/>
    <property type="match status" value="1"/>
</dbReference>
<evidence type="ECO:0000259" key="4">
    <source>
        <dbReference type="Pfam" id="PF06429"/>
    </source>
</evidence>
<dbReference type="InterPro" id="IPR001444">
    <property type="entry name" value="Flag_bb_rod_N"/>
</dbReference>
<dbReference type="InterPro" id="IPR053967">
    <property type="entry name" value="LlgE_F_G-like_D1"/>
</dbReference>
<accession>A0A174Z3D3</accession>
<dbReference type="Pfam" id="PF06429">
    <property type="entry name" value="Flg_bbr_C"/>
    <property type="match status" value="1"/>
</dbReference>